<organism evidence="2 3">
    <name type="scientific">Frankliniella fusca</name>
    <dbReference type="NCBI Taxonomy" id="407009"/>
    <lineage>
        <taxon>Eukaryota</taxon>
        <taxon>Metazoa</taxon>
        <taxon>Ecdysozoa</taxon>
        <taxon>Arthropoda</taxon>
        <taxon>Hexapoda</taxon>
        <taxon>Insecta</taxon>
        <taxon>Pterygota</taxon>
        <taxon>Neoptera</taxon>
        <taxon>Paraneoptera</taxon>
        <taxon>Thysanoptera</taxon>
        <taxon>Terebrantia</taxon>
        <taxon>Thripoidea</taxon>
        <taxon>Thripidae</taxon>
        <taxon>Frankliniella</taxon>
    </lineage>
</organism>
<evidence type="ECO:0000313" key="2">
    <source>
        <dbReference type="EMBL" id="KAK3915908.1"/>
    </source>
</evidence>
<reference evidence="2" key="1">
    <citation type="submission" date="2021-07" db="EMBL/GenBank/DDBJ databases">
        <authorList>
            <person name="Catto M.A."/>
            <person name="Jacobson A."/>
            <person name="Kennedy G."/>
            <person name="Labadie P."/>
            <person name="Hunt B.G."/>
            <person name="Srinivasan R."/>
        </authorList>
    </citation>
    <scope>NUCLEOTIDE SEQUENCE</scope>
    <source>
        <strain evidence="2">PL_HMW_Pooled</strain>
        <tissue evidence="2">Head</tissue>
    </source>
</reference>
<protein>
    <submittedName>
        <fullName evidence="2">Uncharacterized protein</fullName>
    </submittedName>
</protein>
<keyword evidence="3" id="KW-1185">Reference proteome</keyword>
<dbReference type="AlphaFoldDB" id="A0AAE1H7A9"/>
<feature type="region of interest" description="Disordered" evidence="1">
    <location>
        <begin position="92"/>
        <end position="118"/>
    </location>
</feature>
<feature type="compositionally biased region" description="Low complexity" evidence="1">
    <location>
        <begin position="92"/>
        <end position="112"/>
    </location>
</feature>
<evidence type="ECO:0000313" key="3">
    <source>
        <dbReference type="Proteomes" id="UP001219518"/>
    </source>
</evidence>
<feature type="region of interest" description="Disordered" evidence="1">
    <location>
        <begin position="291"/>
        <end position="400"/>
    </location>
</feature>
<feature type="region of interest" description="Disordered" evidence="1">
    <location>
        <begin position="1"/>
        <end position="30"/>
    </location>
</feature>
<sequence>PLAMASRPPPTSNLNQTSSTTSIDSMDSNSPYNSNLPLTYAAAAIFKPGETQKCLKPSNLTYNLQTSNNNTYNNSIKTVICQQQHCQQMKSASAADDNSNSAATARASSAHNSDTKKYPAPSRKMAIVIENTKEFSQDELLRAVADLVGGKNIQYCSRLSGGRFCLYLTNESAVTTLCHLGGVHVSNTFLSCRRYFTEATKFVISNCPPEMTDGALQKLLEPYGKIVSTPTRLGITTSHEDLKHIKTWKRSLYLQISNNAPSCPEIINITSEEGVKHTLYIKECKERQNMKENFSDPGYTPSPSLRLAIPKEKNPSKTNLLNPNCSKDKPSQEESAKHQENLTSNITRLPPEAVDATQPRSRTVPALPASHHLPISVSVSTKPQPAEPAPKKRLLSPQSPQLVTSKIPKQTIYESNDWQVVPSYDTHELKKTISVMSFNSDELSSTHFNFFVRQCQTGVNPKELAIRRKLAIPELINKLSQAKLFEARVKHIIKCENCHLNLINIKICECEKRVNQRKSTTVIDGTTYFSDLDEDEEN</sequence>
<name>A0AAE1H7A9_9NEOP</name>
<gene>
    <name evidence="2" type="ORF">KUF71_025205</name>
</gene>
<evidence type="ECO:0000256" key="1">
    <source>
        <dbReference type="SAM" id="MobiDB-lite"/>
    </source>
</evidence>
<proteinExistence type="predicted"/>
<accession>A0AAE1H7A9</accession>
<feature type="compositionally biased region" description="Basic and acidic residues" evidence="1">
    <location>
        <begin position="326"/>
        <end position="340"/>
    </location>
</feature>
<feature type="compositionally biased region" description="Polar residues" evidence="1">
    <location>
        <begin position="316"/>
        <end position="325"/>
    </location>
</feature>
<reference evidence="2" key="2">
    <citation type="journal article" date="2023" name="BMC Genomics">
        <title>Pest status, molecular evolution, and epigenetic factors derived from the genome assembly of Frankliniella fusca, a thysanopteran phytovirus vector.</title>
        <authorList>
            <person name="Catto M.A."/>
            <person name="Labadie P.E."/>
            <person name="Jacobson A.L."/>
            <person name="Kennedy G.G."/>
            <person name="Srinivasan R."/>
            <person name="Hunt B.G."/>
        </authorList>
    </citation>
    <scope>NUCLEOTIDE SEQUENCE</scope>
    <source>
        <strain evidence="2">PL_HMW_Pooled</strain>
    </source>
</reference>
<dbReference type="EMBL" id="JAHWGI010000472">
    <property type="protein sequence ID" value="KAK3915908.1"/>
    <property type="molecule type" value="Genomic_DNA"/>
</dbReference>
<feature type="compositionally biased region" description="Low complexity" evidence="1">
    <location>
        <begin position="12"/>
        <end position="30"/>
    </location>
</feature>
<dbReference type="Proteomes" id="UP001219518">
    <property type="component" value="Unassembled WGS sequence"/>
</dbReference>
<comment type="caution">
    <text evidence="2">The sequence shown here is derived from an EMBL/GenBank/DDBJ whole genome shotgun (WGS) entry which is preliminary data.</text>
</comment>
<feature type="non-terminal residue" evidence="2">
    <location>
        <position position="538"/>
    </location>
</feature>